<evidence type="ECO:0000256" key="5">
    <source>
        <dbReference type="SAM" id="MobiDB-lite"/>
    </source>
</evidence>
<dbReference type="EMBL" id="SDWW01000058">
    <property type="protein sequence ID" value="RYV49685.1"/>
    <property type="molecule type" value="Genomic_DNA"/>
</dbReference>
<dbReference type="InterPro" id="IPR001736">
    <property type="entry name" value="PLipase_D/transphosphatidylase"/>
</dbReference>
<dbReference type="GO" id="GO:0004630">
    <property type="term" value="F:phospholipase D activity"/>
    <property type="evidence" value="ECO:0007669"/>
    <property type="project" value="UniProtKB-EC"/>
</dbReference>
<dbReference type="Gene3D" id="3.30.870.10">
    <property type="entry name" value="Endonuclease Chain A"/>
    <property type="match status" value="2"/>
</dbReference>
<dbReference type="OrthoDB" id="8828485at2"/>
<dbReference type="CDD" id="cd09105">
    <property type="entry name" value="PLDc_vPLD1_2_like_2"/>
    <property type="match status" value="1"/>
</dbReference>
<dbReference type="SUPFAM" id="SSF56024">
    <property type="entry name" value="Phospholipase D/nuclease"/>
    <property type="match status" value="2"/>
</dbReference>
<feature type="domain" description="PLD phosphodiesterase" evidence="6">
    <location>
        <begin position="396"/>
        <end position="423"/>
    </location>
</feature>
<evidence type="ECO:0000256" key="4">
    <source>
        <dbReference type="ARBA" id="ARBA00023098"/>
    </source>
</evidence>
<reference evidence="7 8" key="1">
    <citation type="submission" date="2019-01" db="EMBL/GenBank/DDBJ databases">
        <title>Novel species of Cellulomonas.</title>
        <authorList>
            <person name="Liu Q."/>
            <person name="Xin Y.-H."/>
        </authorList>
    </citation>
    <scope>NUCLEOTIDE SEQUENCE [LARGE SCALE GENOMIC DNA]</scope>
    <source>
        <strain evidence="7 8">HLT2-17</strain>
    </source>
</reference>
<evidence type="ECO:0000256" key="2">
    <source>
        <dbReference type="ARBA" id="ARBA00022737"/>
    </source>
</evidence>
<feature type="compositionally biased region" description="Basic and acidic residues" evidence="5">
    <location>
        <begin position="1"/>
        <end position="17"/>
    </location>
</feature>
<protein>
    <submittedName>
        <fullName evidence="7">Phospholipase</fullName>
    </submittedName>
</protein>
<evidence type="ECO:0000313" key="7">
    <source>
        <dbReference type="EMBL" id="RYV49685.1"/>
    </source>
</evidence>
<dbReference type="Proteomes" id="UP000293764">
    <property type="component" value="Unassembled WGS sequence"/>
</dbReference>
<feature type="region of interest" description="Disordered" evidence="5">
    <location>
        <begin position="1"/>
        <end position="22"/>
    </location>
</feature>
<dbReference type="InterPro" id="IPR015679">
    <property type="entry name" value="PLipase_D_fam"/>
</dbReference>
<dbReference type="PANTHER" id="PTHR18896:SF76">
    <property type="entry name" value="PHOSPHOLIPASE"/>
    <property type="match status" value="1"/>
</dbReference>
<keyword evidence="4" id="KW-0443">Lipid metabolism</keyword>
<evidence type="ECO:0000256" key="1">
    <source>
        <dbReference type="ARBA" id="ARBA00000798"/>
    </source>
</evidence>
<evidence type="ECO:0000313" key="8">
    <source>
        <dbReference type="Proteomes" id="UP000293764"/>
    </source>
</evidence>
<evidence type="ECO:0000259" key="6">
    <source>
        <dbReference type="PROSITE" id="PS50035"/>
    </source>
</evidence>
<sequence length="553" mass="61692">MRPDAPEAPDDPLKQDAPRPAADDPAILAWYLADDERTNRATDLRPFTIGNHVLPLVDGRRYFDRLYTELVATRAGDQVYFLDFRGDLNERLKGAGTEIGEVLSAAAHRGVQVFGLVWRSQPTQVHQFEEANAEFVRRIAEDGGQVLLDARTRRGGSHHQKLVVVRHPDAPAHDVAFVGGIDLSFGRNDDAEHLGDPQGVNSPEAYGPCTPWHDIQAEVRGPAVHDLEHTFRERWYGSNVLDVPSPVRQLYDRAYHMGATTSRPLPAPVPDDQAHPGTHAVQVLRTYPARLRRYPFAPLGERAIAHAYRKAFARARRLVYLEDQYLWSRPVADIIGSALRKNPRLQVIAVVPRFSPDDSTITRVPALLARGDVIRACEAAGGDRFAVYELENHQGSPVYVHAKVVVIDDVWAMVGSDNLNRRSWSHDSELSIAVLDSALDPREPHDPAGLGDGARTFARDLRLQLWREHLDRSADDLADLLDPVDGFTAFAAQAARLTAWREGGSLGPRPPGRVTVHRPPPVTEAQRLWAVPLYRTISDPDGRPVRDRLRKRL</sequence>
<name>A0A4Q5MVX8_9MICO</name>
<keyword evidence="2" id="KW-0677">Repeat</keyword>
<keyword evidence="8" id="KW-1185">Reference proteome</keyword>
<keyword evidence="3" id="KW-0378">Hydrolase</keyword>
<accession>A0A4Q5MVX8</accession>
<proteinExistence type="predicted"/>
<dbReference type="Pfam" id="PF13091">
    <property type="entry name" value="PLDc_2"/>
    <property type="match status" value="1"/>
</dbReference>
<feature type="domain" description="PLD phosphodiesterase" evidence="6">
    <location>
        <begin position="154"/>
        <end position="187"/>
    </location>
</feature>
<dbReference type="SMART" id="SM00155">
    <property type="entry name" value="PLDc"/>
    <property type="match status" value="2"/>
</dbReference>
<dbReference type="PANTHER" id="PTHR18896">
    <property type="entry name" value="PHOSPHOLIPASE D"/>
    <property type="match status" value="1"/>
</dbReference>
<dbReference type="PROSITE" id="PS50035">
    <property type="entry name" value="PLD"/>
    <property type="match status" value="2"/>
</dbReference>
<organism evidence="7 8">
    <name type="scientific">Pengzhenrongella frigida</name>
    <dbReference type="NCBI Taxonomy" id="1259133"/>
    <lineage>
        <taxon>Bacteria</taxon>
        <taxon>Bacillati</taxon>
        <taxon>Actinomycetota</taxon>
        <taxon>Actinomycetes</taxon>
        <taxon>Micrococcales</taxon>
        <taxon>Pengzhenrongella</taxon>
    </lineage>
</organism>
<dbReference type="AlphaFoldDB" id="A0A4Q5MVX8"/>
<dbReference type="GO" id="GO:0009395">
    <property type="term" value="P:phospholipid catabolic process"/>
    <property type="evidence" value="ECO:0007669"/>
    <property type="project" value="TreeGrafter"/>
</dbReference>
<dbReference type="InterPro" id="IPR025202">
    <property type="entry name" value="PLD-like_dom"/>
</dbReference>
<gene>
    <name evidence="7" type="ORF">EUA98_17540</name>
</gene>
<evidence type="ECO:0000256" key="3">
    <source>
        <dbReference type="ARBA" id="ARBA00022801"/>
    </source>
</evidence>
<comment type="caution">
    <text evidence="7">The sequence shown here is derived from an EMBL/GenBank/DDBJ whole genome shotgun (WGS) entry which is preliminary data.</text>
</comment>
<comment type="catalytic activity">
    <reaction evidence="1">
        <text>a 1,2-diacyl-sn-glycero-3-phosphocholine + H2O = a 1,2-diacyl-sn-glycero-3-phosphate + choline + H(+)</text>
        <dbReference type="Rhea" id="RHEA:14445"/>
        <dbReference type="ChEBI" id="CHEBI:15354"/>
        <dbReference type="ChEBI" id="CHEBI:15377"/>
        <dbReference type="ChEBI" id="CHEBI:15378"/>
        <dbReference type="ChEBI" id="CHEBI:57643"/>
        <dbReference type="ChEBI" id="CHEBI:58608"/>
        <dbReference type="EC" id="3.1.4.4"/>
    </reaction>
</comment>